<dbReference type="SUPFAM" id="SSF64484">
    <property type="entry name" value="beta and beta-prime subunits of DNA dependent RNA-polymerase"/>
    <property type="match status" value="1"/>
</dbReference>
<dbReference type="EC" id="2.7.7.6" evidence="1"/>
<keyword evidence="2" id="KW-0240">DNA-directed RNA polymerase</keyword>
<evidence type="ECO:0000256" key="2">
    <source>
        <dbReference type="ARBA" id="ARBA00022478"/>
    </source>
</evidence>
<dbReference type="Gene3D" id="1.10.1790.20">
    <property type="match status" value="1"/>
</dbReference>
<gene>
    <name evidence="8" type="ORF">METZ01_LOCUS256580</name>
</gene>
<dbReference type="GO" id="GO:0006351">
    <property type="term" value="P:DNA-templated transcription"/>
    <property type="evidence" value="ECO:0007669"/>
    <property type="project" value="InterPro"/>
</dbReference>
<feature type="domain" description="RNA polymerase Rpb1" evidence="7">
    <location>
        <begin position="128"/>
        <end position="254"/>
    </location>
</feature>
<dbReference type="Gene3D" id="1.10.150.390">
    <property type="match status" value="1"/>
</dbReference>
<dbReference type="GO" id="GO:0003899">
    <property type="term" value="F:DNA-directed RNA polymerase activity"/>
    <property type="evidence" value="ECO:0007669"/>
    <property type="project" value="UniProtKB-EC"/>
</dbReference>
<reference evidence="8" key="1">
    <citation type="submission" date="2018-05" db="EMBL/GenBank/DDBJ databases">
        <authorList>
            <person name="Lanie J.A."/>
            <person name="Ng W.-L."/>
            <person name="Kazmierczak K.M."/>
            <person name="Andrzejewski T.M."/>
            <person name="Davidsen T.M."/>
            <person name="Wayne K.J."/>
            <person name="Tettelin H."/>
            <person name="Glass J.I."/>
            <person name="Rusch D."/>
            <person name="Podicherti R."/>
            <person name="Tsui H.-C.T."/>
            <person name="Winkler M.E."/>
        </authorList>
    </citation>
    <scope>NUCLEOTIDE SEQUENCE</scope>
</reference>
<feature type="non-terminal residue" evidence="8">
    <location>
        <position position="1"/>
    </location>
</feature>
<organism evidence="8">
    <name type="scientific">marine metagenome</name>
    <dbReference type="NCBI Taxonomy" id="408172"/>
    <lineage>
        <taxon>unclassified sequences</taxon>
        <taxon>metagenomes</taxon>
        <taxon>ecological metagenomes</taxon>
    </lineage>
</organism>
<protein>
    <recommendedName>
        <fullName evidence="1">DNA-directed RNA polymerase</fullName>
        <ecNumber evidence="1">2.7.7.6</ecNumber>
    </recommendedName>
</protein>
<evidence type="ECO:0000256" key="5">
    <source>
        <dbReference type="ARBA" id="ARBA00023163"/>
    </source>
</evidence>
<dbReference type="PANTHER" id="PTHR19376">
    <property type="entry name" value="DNA-DIRECTED RNA POLYMERASE"/>
    <property type="match status" value="1"/>
</dbReference>
<comment type="catalytic activity">
    <reaction evidence="6">
        <text>RNA(n) + a ribonucleoside 5'-triphosphate = RNA(n+1) + diphosphate</text>
        <dbReference type="Rhea" id="RHEA:21248"/>
        <dbReference type="Rhea" id="RHEA-COMP:14527"/>
        <dbReference type="Rhea" id="RHEA-COMP:17342"/>
        <dbReference type="ChEBI" id="CHEBI:33019"/>
        <dbReference type="ChEBI" id="CHEBI:61557"/>
        <dbReference type="ChEBI" id="CHEBI:140395"/>
        <dbReference type="EC" id="2.7.7.6"/>
    </reaction>
</comment>
<dbReference type="GO" id="GO:0003677">
    <property type="term" value="F:DNA binding"/>
    <property type="evidence" value="ECO:0007669"/>
    <property type="project" value="InterPro"/>
</dbReference>
<keyword evidence="5" id="KW-0804">Transcription</keyword>
<evidence type="ECO:0000313" key="8">
    <source>
        <dbReference type="EMBL" id="SVC03726.1"/>
    </source>
</evidence>
<dbReference type="InterPro" id="IPR045867">
    <property type="entry name" value="DNA-dir_RpoC_beta_prime"/>
</dbReference>
<evidence type="ECO:0000256" key="1">
    <source>
        <dbReference type="ARBA" id="ARBA00012418"/>
    </source>
</evidence>
<keyword evidence="4" id="KW-0548">Nucleotidyltransferase</keyword>
<evidence type="ECO:0000256" key="6">
    <source>
        <dbReference type="ARBA" id="ARBA00048552"/>
    </source>
</evidence>
<dbReference type="GO" id="GO:0000428">
    <property type="term" value="C:DNA-directed RNA polymerase complex"/>
    <property type="evidence" value="ECO:0007669"/>
    <property type="project" value="UniProtKB-KW"/>
</dbReference>
<evidence type="ECO:0000256" key="4">
    <source>
        <dbReference type="ARBA" id="ARBA00022695"/>
    </source>
</evidence>
<accession>A0A382IVR9</accession>
<evidence type="ECO:0000259" key="7">
    <source>
        <dbReference type="Pfam" id="PF04998"/>
    </source>
</evidence>
<dbReference type="PANTHER" id="PTHR19376:SF54">
    <property type="entry name" value="DNA-DIRECTED RNA POLYMERASE SUBUNIT BETA"/>
    <property type="match status" value="1"/>
</dbReference>
<dbReference type="CDD" id="cd02655">
    <property type="entry name" value="RNAP_beta'_C"/>
    <property type="match status" value="1"/>
</dbReference>
<dbReference type="Pfam" id="PF04998">
    <property type="entry name" value="RNA_pol_Rpb1_5"/>
    <property type="match status" value="1"/>
</dbReference>
<dbReference type="EMBL" id="UINC01069952">
    <property type="protein sequence ID" value="SVC03726.1"/>
    <property type="molecule type" value="Genomic_DNA"/>
</dbReference>
<evidence type="ECO:0000256" key="3">
    <source>
        <dbReference type="ARBA" id="ARBA00022679"/>
    </source>
</evidence>
<proteinExistence type="predicted"/>
<keyword evidence="3" id="KW-0808">Transferase</keyword>
<dbReference type="Gene3D" id="2.40.50.100">
    <property type="match status" value="1"/>
</dbReference>
<dbReference type="AlphaFoldDB" id="A0A382IVR9"/>
<dbReference type="InterPro" id="IPR007081">
    <property type="entry name" value="RNA_pol_Rpb1_5"/>
</dbReference>
<name>A0A382IVR9_9ZZZZ</name>
<sequence>QQVITENRGAQVLSPSLIIVNKKDEQIAEFSLPTGAHLLLHEFEDAEQTIRHRVIAGDLMVRIPRAVGQTRDITGGLPRVAELFEARKPRDPAVVAEIDGMVKIGGLVRRSRRIVIDAGDGSEREYLIPQGRHLSVRDGDWINAGDALSEGSVDPHDILKITGVNAVQEYLVNQIQEVYRMQGVGINDKHVEVIVRQMLQKVRIDDPGDTDFLKGEAVDKRRLQEENERVLDEGGHPATQEPLLLGITKASLSTESFVSAAAFQETTRVLTEAAIQGKKDDLLGLKENVIMGHLIPAGTGLERYNYLRLVDEKGKEIKDPVIEEVSMNKLEVAKAATGELQKKEG</sequence>